<keyword evidence="4" id="KW-1185">Reference proteome</keyword>
<dbReference type="HAMAP" id="MF_00634">
    <property type="entry name" value="UPF0235"/>
    <property type="match status" value="1"/>
</dbReference>
<dbReference type="PANTHER" id="PTHR13420:SF7">
    <property type="entry name" value="UPF0235 PROTEIN C15ORF40"/>
    <property type="match status" value="1"/>
</dbReference>
<evidence type="ECO:0000256" key="1">
    <source>
        <dbReference type="ARBA" id="ARBA00010364"/>
    </source>
</evidence>
<sequence>MIDLVDKGNRIAFKVKVQPRASKSEIAGIIGDAVKLRITSPPVDGAANEAVIRFFADLFRKPAKDIAIISGLLSRNKIVEISGLSLSEAKKAFQIE</sequence>
<evidence type="ECO:0000313" key="4">
    <source>
        <dbReference type="Proteomes" id="UP000323521"/>
    </source>
</evidence>
<dbReference type="PANTHER" id="PTHR13420">
    <property type="entry name" value="UPF0235 PROTEIN C15ORF40"/>
    <property type="match status" value="1"/>
</dbReference>
<dbReference type="Gene3D" id="3.30.1200.10">
    <property type="entry name" value="YggU-like"/>
    <property type="match status" value="1"/>
</dbReference>
<comment type="similarity">
    <text evidence="1 2">Belongs to the UPF0235 family.</text>
</comment>
<dbReference type="InterPro" id="IPR036591">
    <property type="entry name" value="YggU-like_sf"/>
</dbReference>
<protein>
    <recommendedName>
        <fullName evidence="2">UPF0235 protein DCMF_09315</fullName>
    </recommendedName>
</protein>
<dbReference type="OrthoDB" id="9800587at2"/>
<name>A0A3G1KS29_FORW1</name>
<dbReference type="NCBIfam" id="TIGR00251">
    <property type="entry name" value="DUF167 family protein"/>
    <property type="match status" value="1"/>
</dbReference>
<dbReference type="InterPro" id="IPR003746">
    <property type="entry name" value="DUF167"/>
</dbReference>
<dbReference type="KEGG" id="fwa:DCMF_09315"/>
<reference evidence="3 4" key="1">
    <citation type="submission" date="2016-10" db="EMBL/GenBank/DDBJ databases">
        <title>Complete Genome Sequence of Peptococcaceae strain DCMF.</title>
        <authorList>
            <person name="Edwards R.J."/>
            <person name="Holland S.I."/>
            <person name="Deshpande N.P."/>
            <person name="Wong Y.K."/>
            <person name="Ertan H."/>
            <person name="Manefield M."/>
            <person name="Russell T.L."/>
            <person name="Lee M.J."/>
        </authorList>
    </citation>
    <scope>NUCLEOTIDE SEQUENCE [LARGE SCALE GENOMIC DNA]</scope>
    <source>
        <strain evidence="3 4">DCMF</strain>
    </source>
</reference>
<dbReference type="RefSeq" id="WP_148134181.1">
    <property type="nucleotide sequence ID" value="NZ_CP017634.1"/>
</dbReference>
<dbReference type="Pfam" id="PF02594">
    <property type="entry name" value="DUF167"/>
    <property type="match status" value="1"/>
</dbReference>
<evidence type="ECO:0000313" key="3">
    <source>
        <dbReference type="EMBL" id="ATW24945.1"/>
    </source>
</evidence>
<evidence type="ECO:0000256" key="2">
    <source>
        <dbReference type="HAMAP-Rule" id="MF_00634"/>
    </source>
</evidence>
<dbReference type="SUPFAM" id="SSF69786">
    <property type="entry name" value="YggU-like"/>
    <property type="match status" value="1"/>
</dbReference>
<organism evidence="3 4">
    <name type="scientific">Formimonas warabiya</name>
    <dbReference type="NCBI Taxonomy" id="1761012"/>
    <lineage>
        <taxon>Bacteria</taxon>
        <taxon>Bacillati</taxon>
        <taxon>Bacillota</taxon>
        <taxon>Clostridia</taxon>
        <taxon>Eubacteriales</taxon>
        <taxon>Peptococcaceae</taxon>
        <taxon>Candidatus Formimonas</taxon>
    </lineage>
</organism>
<accession>A0A3G1KS29</accession>
<dbReference type="AlphaFoldDB" id="A0A3G1KS29"/>
<dbReference type="GO" id="GO:0005737">
    <property type="term" value="C:cytoplasm"/>
    <property type="evidence" value="ECO:0007669"/>
    <property type="project" value="TreeGrafter"/>
</dbReference>
<gene>
    <name evidence="3" type="ORF">DCMF_09315</name>
</gene>
<dbReference type="SMART" id="SM01152">
    <property type="entry name" value="DUF167"/>
    <property type="match status" value="1"/>
</dbReference>
<proteinExistence type="inferred from homology"/>
<dbReference type="Proteomes" id="UP000323521">
    <property type="component" value="Chromosome"/>
</dbReference>
<dbReference type="EMBL" id="CP017634">
    <property type="protein sequence ID" value="ATW24945.1"/>
    <property type="molecule type" value="Genomic_DNA"/>
</dbReference>